<proteinExistence type="predicted"/>
<dbReference type="Gene3D" id="3.30.450.20">
    <property type="entry name" value="PAS domain"/>
    <property type="match status" value="1"/>
</dbReference>
<dbReference type="SMART" id="SM00091">
    <property type="entry name" value="PAS"/>
    <property type="match status" value="1"/>
</dbReference>
<feature type="transmembrane region" description="Helical" evidence="1">
    <location>
        <begin position="48"/>
        <end position="66"/>
    </location>
</feature>
<dbReference type="PANTHER" id="PTHR44757:SF2">
    <property type="entry name" value="BIOFILM ARCHITECTURE MAINTENANCE PROTEIN MBAA"/>
    <property type="match status" value="1"/>
</dbReference>
<evidence type="ECO:0000259" key="2">
    <source>
        <dbReference type="PROSITE" id="PS50887"/>
    </source>
</evidence>
<dbReference type="EMBL" id="RSED01000015">
    <property type="protein sequence ID" value="RRS03054.1"/>
    <property type="molecule type" value="Genomic_DNA"/>
</dbReference>
<dbReference type="PANTHER" id="PTHR44757">
    <property type="entry name" value="DIGUANYLATE CYCLASE DGCP"/>
    <property type="match status" value="1"/>
</dbReference>
<dbReference type="InterPro" id="IPR052155">
    <property type="entry name" value="Biofilm_reg_signaling"/>
</dbReference>
<dbReference type="SUPFAM" id="SSF55073">
    <property type="entry name" value="Nucleotide cyclase"/>
    <property type="match status" value="1"/>
</dbReference>
<dbReference type="Pfam" id="PF00990">
    <property type="entry name" value="GGDEF"/>
    <property type="match status" value="1"/>
</dbReference>
<dbReference type="AlphaFoldDB" id="A0A3R8T070"/>
<dbReference type="CDD" id="cd00130">
    <property type="entry name" value="PAS"/>
    <property type="match status" value="1"/>
</dbReference>
<dbReference type="InterPro" id="IPR013767">
    <property type="entry name" value="PAS_fold"/>
</dbReference>
<keyword evidence="1" id="KW-1133">Transmembrane helix</keyword>
<protein>
    <submittedName>
        <fullName evidence="3">Sensor domain-containing diguanylate cyclase</fullName>
    </submittedName>
</protein>
<dbReference type="SUPFAM" id="SSF55785">
    <property type="entry name" value="PYP-like sensor domain (PAS domain)"/>
    <property type="match status" value="1"/>
</dbReference>
<organism evidence="3 4">
    <name type="scientific">Aquabacterium soli</name>
    <dbReference type="NCBI Taxonomy" id="2493092"/>
    <lineage>
        <taxon>Bacteria</taxon>
        <taxon>Pseudomonadati</taxon>
        <taxon>Pseudomonadota</taxon>
        <taxon>Betaproteobacteria</taxon>
        <taxon>Burkholderiales</taxon>
        <taxon>Aquabacterium</taxon>
    </lineage>
</organism>
<dbReference type="InterPro" id="IPR029787">
    <property type="entry name" value="Nucleotide_cyclase"/>
</dbReference>
<accession>A0A3R8T070</accession>
<dbReference type="CDD" id="cd01949">
    <property type="entry name" value="GGDEF"/>
    <property type="match status" value="1"/>
</dbReference>
<keyword evidence="4" id="KW-1185">Reference proteome</keyword>
<dbReference type="InterPro" id="IPR000160">
    <property type="entry name" value="GGDEF_dom"/>
</dbReference>
<feature type="transmembrane region" description="Helical" evidence="1">
    <location>
        <begin position="20"/>
        <end position="42"/>
    </location>
</feature>
<dbReference type="InterPro" id="IPR000014">
    <property type="entry name" value="PAS"/>
</dbReference>
<reference evidence="3 4" key="1">
    <citation type="submission" date="2018-12" db="EMBL/GenBank/DDBJ databases">
        <title>The whole draft genome of Aquabacterium sp. SJQ9.</title>
        <authorList>
            <person name="Sun L."/>
            <person name="Gao X."/>
            <person name="Chen W."/>
            <person name="Huang K."/>
        </authorList>
    </citation>
    <scope>NUCLEOTIDE SEQUENCE [LARGE SCALE GENOMIC DNA]</scope>
    <source>
        <strain evidence="3 4">SJQ9</strain>
    </source>
</reference>
<dbReference type="NCBIfam" id="TIGR00229">
    <property type="entry name" value="sensory_box"/>
    <property type="match status" value="1"/>
</dbReference>
<keyword evidence="1" id="KW-0812">Transmembrane</keyword>
<sequence length="292" mass="31555">MSLPMSQSTMGTPTRQGLPFPTTVAILVALAALTGYLLSLPLHGLASWAWPAMGALATAASVALAVRQSRRQTRQMHDAQVVGVTGPLSQALEPGAAPEEQGGAARALQGMRMLEAAFEQSGAAIVITDALDRIVLVNPAFVEVSGHTAVAMLGQPAELMGMAPLRGTHLPELEQTLREGRRWSGESMLTTAQGIQQDLWLNVSTIRNAQQRVTHHCRVFQDVNPLKEQLRTMADQARHDSLTGLPNRRAFGEQLFKAMARSRRYAKTLAIMCVDLDGFKGVNDRHGHQVGD</sequence>
<keyword evidence="1" id="KW-0472">Membrane</keyword>
<dbReference type="GO" id="GO:0006355">
    <property type="term" value="P:regulation of DNA-templated transcription"/>
    <property type="evidence" value="ECO:0007669"/>
    <property type="project" value="InterPro"/>
</dbReference>
<gene>
    <name evidence="3" type="ORF">EIP75_17165</name>
</gene>
<comment type="caution">
    <text evidence="3">The sequence shown here is derived from an EMBL/GenBank/DDBJ whole genome shotgun (WGS) entry which is preliminary data.</text>
</comment>
<dbReference type="NCBIfam" id="TIGR00254">
    <property type="entry name" value="GGDEF"/>
    <property type="match status" value="1"/>
</dbReference>
<dbReference type="InterPro" id="IPR043128">
    <property type="entry name" value="Rev_trsase/Diguanyl_cyclase"/>
</dbReference>
<name>A0A3R8T070_9BURK</name>
<dbReference type="InterPro" id="IPR035965">
    <property type="entry name" value="PAS-like_dom_sf"/>
</dbReference>
<dbReference type="PROSITE" id="PS50887">
    <property type="entry name" value="GGDEF"/>
    <property type="match status" value="1"/>
</dbReference>
<evidence type="ECO:0000313" key="3">
    <source>
        <dbReference type="EMBL" id="RRS03054.1"/>
    </source>
</evidence>
<dbReference type="Pfam" id="PF00989">
    <property type="entry name" value="PAS"/>
    <property type="match status" value="1"/>
</dbReference>
<dbReference type="Gene3D" id="3.30.70.270">
    <property type="match status" value="1"/>
</dbReference>
<dbReference type="Proteomes" id="UP000269265">
    <property type="component" value="Unassembled WGS sequence"/>
</dbReference>
<evidence type="ECO:0000256" key="1">
    <source>
        <dbReference type="SAM" id="Phobius"/>
    </source>
</evidence>
<feature type="domain" description="GGDEF" evidence="2">
    <location>
        <begin position="267"/>
        <end position="292"/>
    </location>
</feature>
<evidence type="ECO:0000313" key="4">
    <source>
        <dbReference type="Proteomes" id="UP000269265"/>
    </source>
</evidence>